<dbReference type="PANTHER" id="PTHR46599">
    <property type="entry name" value="PIGGYBAC TRANSPOSABLE ELEMENT-DERIVED PROTEIN 4"/>
    <property type="match status" value="1"/>
</dbReference>
<dbReference type="Proteomes" id="UP001152888">
    <property type="component" value="Unassembled WGS sequence"/>
</dbReference>
<dbReference type="InterPro" id="IPR029526">
    <property type="entry name" value="PGBD"/>
</dbReference>
<feature type="domain" description="PiggyBac transposable element-derived protein" evidence="2">
    <location>
        <begin position="144"/>
        <end position="500"/>
    </location>
</feature>
<dbReference type="AlphaFoldDB" id="A0A9P0KQU2"/>
<feature type="region of interest" description="Disordered" evidence="1">
    <location>
        <begin position="77"/>
        <end position="101"/>
    </location>
</feature>
<sequence>MGDRALTDKELEGIINNMSDCEYESDVDDSVGDPDFENFSSSESTDSEFDAGTARKRKKLEICVEANANVGAIDTPVDSEVNLSESSESSSDECSPNRDVSGSHKVRVIWNDCSGNLKDHPFNANPGFSAEFFAKRSGDEPLDFYKLFLADIIPMIVQETNRYATQKIISCIANETIQKNSLLTHWKDTNESEIVALIGMLIWMGLDKKPTLKDYFSRNILYKNDLGKYIGMSRMRFELLLSNLHFSDNETTDRTNRIYKIQPLADGLITNFQAACIPKKDVCIDETMIPFRGRLSFRQYIPGKRHKYGVKIFKLCAEKGYTYNLKVYSGKEDNPTSQSVASRVVLELMEPLLDCGRLLCTDNFYTSVSLAHELLDRKSHLIGTLRKNRKFNPKPITDAKLEKGDLIVRESNTHVIVGKWRDKREVLFLTTEAVPEMTGVQTKPGVVKKPSTIAKYNSIKSFIDVSDQKASYSTTVRRGIKWYRKEAIEILTNTAVVNAHIAYKFFTKKTINITKFREELVNKLFNERHNIIDIPSEGISRNHKIIEITSRGRCTRCYKANSERNGRAYAMANTPRIKMHCQGCEHKFLCMKCFFDTHNCSLRK</sequence>
<keyword evidence="4" id="KW-1185">Reference proteome</keyword>
<evidence type="ECO:0000259" key="2">
    <source>
        <dbReference type="Pfam" id="PF13843"/>
    </source>
</evidence>
<proteinExistence type="predicted"/>
<evidence type="ECO:0000313" key="3">
    <source>
        <dbReference type="EMBL" id="CAH1981065.1"/>
    </source>
</evidence>
<feature type="region of interest" description="Disordered" evidence="1">
    <location>
        <begin position="23"/>
        <end position="53"/>
    </location>
</feature>
<name>A0A9P0KQU2_ACAOB</name>
<comment type="caution">
    <text evidence="3">The sequence shown here is derived from an EMBL/GenBank/DDBJ whole genome shotgun (WGS) entry which is preliminary data.</text>
</comment>
<accession>A0A9P0KQU2</accession>
<dbReference type="OrthoDB" id="6720928at2759"/>
<feature type="compositionally biased region" description="Acidic residues" evidence="1">
    <location>
        <begin position="23"/>
        <end position="36"/>
    </location>
</feature>
<dbReference type="EMBL" id="CAKOFQ010006904">
    <property type="protein sequence ID" value="CAH1981065.1"/>
    <property type="molecule type" value="Genomic_DNA"/>
</dbReference>
<organism evidence="3 4">
    <name type="scientific">Acanthoscelides obtectus</name>
    <name type="common">Bean weevil</name>
    <name type="synonym">Bruchus obtectus</name>
    <dbReference type="NCBI Taxonomy" id="200917"/>
    <lineage>
        <taxon>Eukaryota</taxon>
        <taxon>Metazoa</taxon>
        <taxon>Ecdysozoa</taxon>
        <taxon>Arthropoda</taxon>
        <taxon>Hexapoda</taxon>
        <taxon>Insecta</taxon>
        <taxon>Pterygota</taxon>
        <taxon>Neoptera</taxon>
        <taxon>Endopterygota</taxon>
        <taxon>Coleoptera</taxon>
        <taxon>Polyphaga</taxon>
        <taxon>Cucujiformia</taxon>
        <taxon>Chrysomeloidea</taxon>
        <taxon>Chrysomelidae</taxon>
        <taxon>Bruchinae</taxon>
        <taxon>Bruchini</taxon>
        <taxon>Acanthoscelides</taxon>
    </lineage>
</organism>
<feature type="compositionally biased region" description="Low complexity" evidence="1">
    <location>
        <begin position="79"/>
        <end position="94"/>
    </location>
</feature>
<evidence type="ECO:0000256" key="1">
    <source>
        <dbReference type="SAM" id="MobiDB-lite"/>
    </source>
</evidence>
<reference evidence="3" key="1">
    <citation type="submission" date="2022-03" db="EMBL/GenBank/DDBJ databases">
        <authorList>
            <person name="Sayadi A."/>
        </authorList>
    </citation>
    <scope>NUCLEOTIDE SEQUENCE</scope>
</reference>
<evidence type="ECO:0000313" key="4">
    <source>
        <dbReference type="Proteomes" id="UP001152888"/>
    </source>
</evidence>
<dbReference type="PANTHER" id="PTHR46599:SF3">
    <property type="entry name" value="PIGGYBAC TRANSPOSABLE ELEMENT-DERIVED PROTEIN 4"/>
    <property type="match status" value="1"/>
</dbReference>
<protein>
    <recommendedName>
        <fullName evidence="2">PiggyBac transposable element-derived protein domain-containing protein</fullName>
    </recommendedName>
</protein>
<dbReference type="Pfam" id="PF13843">
    <property type="entry name" value="DDE_Tnp_1_7"/>
    <property type="match status" value="1"/>
</dbReference>
<gene>
    <name evidence="3" type="ORF">ACAOBT_LOCUS14306</name>
</gene>